<dbReference type="SUPFAM" id="SSF55298">
    <property type="entry name" value="YjgF-like"/>
    <property type="match status" value="1"/>
</dbReference>
<proteinExistence type="inferred from homology"/>
<keyword evidence="3" id="KW-1185">Reference proteome</keyword>
<dbReference type="PANTHER" id="PTHR11803:SF58">
    <property type="entry name" value="PROTEIN HMF1-RELATED"/>
    <property type="match status" value="1"/>
</dbReference>
<sequence>MREAAMLKAHNPPAMFAPVGPYCHGLEVVQPTRFLFSSGTMGLDREGHAPDGIEAQLETAWDNLKAILAEAGMTVGNIVKVTTFLADRSLRGPATAYRQAVLGDHKPAVTTMVAGLLQDDWLVEIEIVAAA</sequence>
<dbReference type="EMBL" id="CP017147">
    <property type="protein sequence ID" value="AOO83229.1"/>
    <property type="molecule type" value="Genomic_DNA"/>
</dbReference>
<dbReference type="KEGG" id="bvv:BHK69_24755"/>
<evidence type="ECO:0008006" key="4">
    <source>
        <dbReference type="Google" id="ProtNLM"/>
    </source>
</evidence>
<comment type="similarity">
    <text evidence="1">Belongs to the RutC family.</text>
</comment>
<organism evidence="2 3">
    <name type="scientific">Bosea vaviloviae</name>
    <dbReference type="NCBI Taxonomy" id="1526658"/>
    <lineage>
        <taxon>Bacteria</taxon>
        <taxon>Pseudomonadati</taxon>
        <taxon>Pseudomonadota</taxon>
        <taxon>Alphaproteobacteria</taxon>
        <taxon>Hyphomicrobiales</taxon>
        <taxon>Boseaceae</taxon>
        <taxon>Bosea</taxon>
    </lineage>
</organism>
<gene>
    <name evidence="2" type="ORF">BHK69_24755</name>
</gene>
<reference evidence="2 3" key="1">
    <citation type="journal article" date="2015" name="Antonie Van Leeuwenhoek">
        <title>Bosea vaviloviae sp. nov., a new species of slow-growing rhizobia isolated from nodules of the relict species Vavilovia formosa (Stev.) Fed.</title>
        <authorList>
            <person name="Safronova V.I."/>
            <person name="Kuznetsova I.G."/>
            <person name="Sazanova A.L."/>
            <person name="Kimeklis A.K."/>
            <person name="Belimov A.A."/>
            <person name="Andronov E.E."/>
            <person name="Pinaev A.G."/>
            <person name="Chizhevskaya E.P."/>
            <person name="Pukhaev A.R."/>
            <person name="Popov K.P."/>
            <person name="Willems A."/>
            <person name="Tikhonovich I.A."/>
        </authorList>
    </citation>
    <scope>NUCLEOTIDE SEQUENCE [LARGE SCALE GENOMIC DNA]</scope>
    <source>
        <strain evidence="2 3">Vaf18</strain>
    </source>
</reference>
<dbReference type="Gene3D" id="3.30.1330.40">
    <property type="entry name" value="RutC-like"/>
    <property type="match status" value="1"/>
</dbReference>
<dbReference type="InterPro" id="IPR006175">
    <property type="entry name" value="YjgF/YER057c/UK114"/>
</dbReference>
<dbReference type="STRING" id="1526658.BHK69_24755"/>
<dbReference type="GO" id="GO:0019239">
    <property type="term" value="F:deaminase activity"/>
    <property type="evidence" value="ECO:0007669"/>
    <property type="project" value="TreeGrafter"/>
</dbReference>
<dbReference type="CDD" id="cd00448">
    <property type="entry name" value="YjgF_YER057c_UK114_family"/>
    <property type="match status" value="1"/>
</dbReference>
<evidence type="ECO:0000313" key="2">
    <source>
        <dbReference type="EMBL" id="AOO83229.1"/>
    </source>
</evidence>
<protein>
    <recommendedName>
        <fullName evidence="4">Enamine deaminase RidA</fullName>
    </recommendedName>
</protein>
<evidence type="ECO:0000313" key="3">
    <source>
        <dbReference type="Proteomes" id="UP000094969"/>
    </source>
</evidence>
<dbReference type="GO" id="GO:0005829">
    <property type="term" value="C:cytosol"/>
    <property type="evidence" value="ECO:0007669"/>
    <property type="project" value="TreeGrafter"/>
</dbReference>
<dbReference type="Pfam" id="PF01042">
    <property type="entry name" value="Ribonuc_L-PSP"/>
    <property type="match status" value="1"/>
</dbReference>
<evidence type="ECO:0000256" key="1">
    <source>
        <dbReference type="ARBA" id="ARBA00010552"/>
    </source>
</evidence>
<dbReference type="Proteomes" id="UP000094969">
    <property type="component" value="Chromosome"/>
</dbReference>
<name>A0A1D7U769_9HYPH</name>
<dbReference type="PANTHER" id="PTHR11803">
    <property type="entry name" value="2-IMINOBUTANOATE/2-IMINOPROPANOATE DEAMINASE RIDA"/>
    <property type="match status" value="1"/>
</dbReference>
<dbReference type="InterPro" id="IPR035959">
    <property type="entry name" value="RutC-like_sf"/>
</dbReference>
<accession>A0A1D7U769</accession>
<dbReference type="AlphaFoldDB" id="A0A1D7U769"/>